<evidence type="ECO:0000256" key="2">
    <source>
        <dbReference type="SAM" id="MobiDB-lite"/>
    </source>
</evidence>
<keyword evidence="1" id="KW-0175">Coiled coil</keyword>
<protein>
    <submittedName>
        <fullName evidence="4">Uncharacterized protein LOC106013998</fullName>
    </submittedName>
</protein>
<feature type="coiled-coil region" evidence="1">
    <location>
        <begin position="77"/>
        <end position="168"/>
    </location>
</feature>
<evidence type="ECO:0000313" key="3">
    <source>
        <dbReference type="Proteomes" id="UP000694888"/>
    </source>
</evidence>
<organism evidence="3 4">
    <name type="scientific">Aplysia californica</name>
    <name type="common">California sea hare</name>
    <dbReference type="NCBI Taxonomy" id="6500"/>
    <lineage>
        <taxon>Eukaryota</taxon>
        <taxon>Metazoa</taxon>
        <taxon>Spiralia</taxon>
        <taxon>Lophotrochozoa</taxon>
        <taxon>Mollusca</taxon>
        <taxon>Gastropoda</taxon>
        <taxon>Heterobranchia</taxon>
        <taxon>Euthyneura</taxon>
        <taxon>Tectipleura</taxon>
        <taxon>Aplysiida</taxon>
        <taxon>Aplysioidea</taxon>
        <taxon>Aplysiidae</taxon>
        <taxon>Aplysia</taxon>
    </lineage>
</organism>
<feature type="compositionally biased region" description="Low complexity" evidence="2">
    <location>
        <begin position="29"/>
        <end position="39"/>
    </location>
</feature>
<sequence length="222" mass="25030">MFAKLKKKIETDGGAVGAESPGRSGGGLSRHSSVSSLPGAGMIPRLRDGPSPPGSVTSEDFSMRDPSANREDVMLLLQKKTEQCRKLEGNISDLAALIKDKSKTIEKLEANLKQQDEVTNQKLQDQKAEFEKYRDKLIQGYQEEKIKLDKENQDLQKQLSAADEYRAKYFKKEEETEEFAGLTTQELAKVKHLVLHDNSFSRLLHGELFCLWWLVVPCVHEP</sequence>
<accession>A0ABM1AF16</accession>
<gene>
    <name evidence="4" type="primary">LOC106013998</name>
</gene>
<evidence type="ECO:0000313" key="4">
    <source>
        <dbReference type="RefSeq" id="XP_012946432.1"/>
    </source>
</evidence>
<name>A0ABM1AF16_APLCA</name>
<dbReference type="Proteomes" id="UP000694888">
    <property type="component" value="Unplaced"/>
</dbReference>
<dbReference type="RefSeq" id="XP_012946432.1">
    <property type="nucleotide sequence ID" value="XM_013090978.2"/>
</dbReference>
<feature type="region of interest" description="Disordered" evidence="2">
    <location>
        <begin position="1"/>
        <end position="67"/>
    </location>
</feature>
<dbReference type="GeneID" id="106013998"/>
<proteinExistence type="predicted"/>
<evidence type="ECO:0000256" key="1">
    <source>
        <dbReference type="SAM" id="Coils"/>
    </source>
</evidence>
<reference evidence="4" key="1">
    <citation type="submission" date="2025-08" db="UniProtKB">
        <authorList>
            <consortium name="RefSeq"/>
        </authorList>
    </citation>
    <scope>IDENTIFICATION</scope>
</reference>
<keyword evidence="3" id="KW-1185">Reference proteome</keyword>